<sequence>MTFPSTPASTIHGAHKGSITVLCPNAAATYLLSAGVDRAIHLYNVSTHARVQTYLLHASEVLALSINGESNGAQFASSGADRNIFVWDTERGVTTQRLRGHDAKVTCVEYGPQGVLFTGSFDGRVNVWDTRSRGYKPIQVLADARDGVTGLAVANPVVHVGSLDGALRSYDLRKGVITTDRVGAGVAGVTTVEAGTVLVSTLASELRLVDDAAGVIQRFAGHVNTEYLMRPSVVDMTVLAGSEDGRVYGWDLDGTPVGSVAGGVCVAGLDGTAYQFATGMSSGDIALY</sequence>
<dbReference type="SUPFAM" id="SSF50978">
    <property type="entry name" value="WD40 repeat-like"/>
    <property type="match status" value="1"/>
</dbReference>
<evidence type="ECO:0000313" key="8">
    <source>
        <dbReference type="Proteomes" id="UP000242525"/>
    </source>
</evidence>
<evidence type="ECO:0000256" key="5">
    <source>
        <dbReference type="ARBA" id="ARBA00038145"/>
    </source>
</evidence>
<dbReference type="PRINTS" id="PR00320">
    <property type="entry name" value="GPROTEINBRPT"/>
</dbReference>
<dbReference type="Pfam" id="PF00400">
    <property type="entry name" value="WD40"/>
    <property type="match status" value="3"/>
</dbReference>
<comment type="subcellular location">
    <subcellularLocation>
        <location evidence="1">Cytoplasm</location>
    </subcellularLocation>
</comment>
<dbReference type="Gene3D" id="2.130.10.10">
    <property type="entry name" value="YVTN repeat-like/Quinoprotein amine dehydrogenase"/>
    <property type="match status" value="1"/>
</dbReference>
<reference evidence="7" key="1">
    <citation type="submission" date="2014-03" db="EMBL/GenBank/DDBJ databases">
        <authorList>
            <person name="Casaregola S."/>
        </authorList>
    </citation>
    <scope>NUCLEOTIDE SEQUENCE [LARGE SCALE GENOMIC DNA]</scope>
    <source>
        <strain evidence="7">CLIB 918</strain>
    </source>
</reference>
<dbReference type="EMBL" id="CCBN010000009">
    <property type="protein sequence ID" value="CDO55042.1"/>
    <property type="molecule type" value="Genomic_DNA"/>
</dbReference>
<dbReference type="OrthoDB" id="1068471at2759"/>
<evidence type="ECO:0000313" key="7">
    <source>
        <dbReference type="EMBL" id="CDO55042.1"/>
    </source>
</evidence>
<evidence type="ECO:0000256" key="6">
    <source>
        <dbReference type="PROSITE-ProRule" id="PRU00221"/>
    </source>
</evidence>
<dbReference type="PROSITE" id="PS50082">
    <property type="entry name" value="WD_REPEATS_2"/>
    <property type="match status" value="2"/>
</dbReference>
<dbReference type="InterPro" id="IPR036322">
    <property type="entry name" value="WD40_repeat_dom_sf"/>
</dbReference>
<protein>
    <submittedName>
        <fullName evidence="7">Similar to Saccharomyces cerevisiae YCR072C RSA4 WD-repeat protein involved in ribosome biogenesis</fullName>
    </submittedName>
</protein>
<dbReference type="GO" id="GO:0005737">
    <property type="term" value="C:cytoplasm"/>
    <property type="evidence" value="ECO:0007669"/>
    <property type="project" value="UniProtKB-SubCell"/>
</dbReference>
<dbReference type="SMART" id="SM00320">
    <property type="entry name" value="WD40"/>
    <property type="match status" value="5"/>
</dbReference>
<feature type="repeat" description="WD" evidence="6">
    <location>
        <begin position="98"/>
        <end position="132"/>
    </location>
</feature>
<dbReference type="GO" id="GO:0071013">
    <property type="term" value="C:catalytic step 2 spliceosome"/>
    <property type="evidence" value="ECO:0007669"/>
    <property type="project" value="TreeGrafter"/>
</dbReference>
<evidence type="ECO:0000256" key="3">
    <source>
        <dbReference type="ARBA" id="ARBA00022574"/>
    </source>
</evidence>
<dbReference type="STRING" id="1173061.A0A0J9XDT9"/>
<dbReference type="PANTHER" id="PTHR22842">
    <property type="entry name" value="WD40 REPEAT PROTEIN"/>
    <property type="match status" value="1"/>
</dbReference>
<keyword evidence="2" id="KW-0963">Cytoplasm</keyword>
<comment type="similarity">
    <text evidence="5">Belongs to the WD repeat MORG1 family.</text>
</comment>
<organism evidence="7 8">
    <name type="scientific">Geotrichum candidum</name>
    <name type="common">Oospora lactis</name>
    <name type="synonym">Dipodascus geotrichum</name>
    <dbReference type="NCBI Taxonomy" id="1173061"/>
    <lineage>
        <taxon>Eukaryota</taxon>
        <taxon>Fungi</taxon>
        <taxon>Dikarya</taxon>
        <taxon>Ascomycota</taxon>
        <taxon>Saccharomycotina</taxon>
        <taxon>Dipodascomycetes</taxon>
        <taxon>Dipodascales</taxon>
        <taxon>Dipodascaceae</taxon>
        <taxon>Geotrichum</taxon>
    </lineage>
</organism>
<keyword evidence="4" id="KW-0677">Repeat</keyword>
<feature type="repeat" description="WD" evidence="6">
    <location>
        <begin position="54"/>
        <end position="97"/>
    </location>
</feature>
<dbReference type="InterPro" id="IPR051980">
    <property type="entry name" value="WD_repeat_MORG1"/>
</dbReference>
<evidence type="ECO:0000256" key="2">
    <source>
        <dbReference type="ARBA" id="ARBA00022490"/>
    </source>
</evidence>
<evidence type="ECO:0000256" key="4">
    <source>
        <dbReference type="ARBA" id="ARBA00022737"/>
    </source>
</evidence>
<keyword evidence="8" id="KW-1185">Reference proteome</keyword>
<name>A0A0J9XDT9_GEOCN</name>
<dbReference type="PROSITE" id="PS50294">
    <property type="entry name" value="WD_REPEATS_REGION"/>
    <property type="match status" value="1"/>
</dbReference>
<dbReference type="PROSITE" id="PS00678">
    <property type="entry name" value="WD_REPEATS_1"/>
    <property type="match status" value="1"/>
</dbReference>
<dbReference type="GO" id="GO:0000398">
    <property type="term" value="P:mRNA splicing, via spliceosome"/>
    <property type="evidence" value="ECO:0007669"/>
    <property type="project" value="TreeGrafter"/>
</dbReference>
<dbReference type="Proteomes" id="UP000242525">
    <property type="component" value="Unassembled WGS sequence"/>
</dbReference>
<accession>A0A0J9XDT9</accession>
<comment type="caution">
    <text evidence="7">The sequence shown here is derived from an EMBL/GenBank/DDBJ whole genome shotgun (WGS) entry which is preliminary data.</text>
</comment>
<dbReference type="InterPro" id="IPR015943">
    <property type="entry name" value="WD40/YVTN_repeat-like_dom_sf"/>
</dbReference>
<keyword evidence="3 6" id="KW-0853">WD repeat</keyword>
<dbReference type="PANTHER" id="PTHR22842:SF3">
    <property type="entry name" value="WD REPEAT DOMAIN-CONTAINING PROTEIN 83"/>
    <property type="match status" value="1"/>
</dbReference>
<proteinExistence type="inferred from homology"/>
<gene>
    <name evidence="7" type="ORF">BN980_GECA09s03299g</name>
</gene>
<dbReference type="AlphaFoldDB" id="A0A0J9XDT9"/>
<evidence type="ECO:0000256" key="1">
    <source>
        <dbReference type="ARBA" id="ARBA00004496"/>
    </source>
</evidence>
<dbReference type="InterPro" id="IPR020472">
    <property type="entry name" value="WD40_PAC1"/>
</dbReference>
<dbReference type="InterPro" id="IPR001680">
    <property type="entry name" value="WD40_rpt"/>
</dbReference>
<dbReference type="InterPro" id="IPR019775">
    <property type="entry name" value="WD40_repeat_CS"/>
</dbReference>